<gene>
    <name evidence="2" type="ORF">H6G68_24455</name>
</gene>
<name>A0ABR8JBL1_9NOST</name>
<keyword evidence="3" id="KW-1185">Reference proteome</keyword>
<evidence type="ECO:0000313" key="3">
    <source>
        <dbReference type="Proteomes" id="UP000660381"/>
    </source>
</evidence>
<accession>A0ABR8JBL1</accession>
<dbReference type="EMBL" id="JACJTQ010000063">
    <property type="protein sequence ID" value="MBD2694848.1"/>
    <property type="molecule type" value="Genomic_DNA"/>
</dbReference>
<organism evidence="2 3">
    <name type="scientific">Anabaena catenula FACHB-362</name>
    <dbReference type="NCBI Taxonomy" id="2692877"/>
    <lineage>
        <taxon>Bacteria</taxon>
        <taxon>Bacillati</taxon>
        <taxon>Cyanobacteriota</taxon>
        <taxon>Cyanophyceae</taxon>
        <taxon>Nostocales</taxon>
        <taxon>Nostocaceae</taxon>
        <taxon>Anabaena</taxon>
    </lineage>
</organism>
<comment type="caution">
    <text evidence="2">The sequence shown here is derived from an EMBL/GenBank/DDBJ whole genome shotgun (WGS) entry which is preliminary data.</text>
</comment>
<evidence type="ECO:0000256" key="1">
    <source>
        <dbReference type="SAM" id="SignalP"/>
    </source>
</evidence>
<dbReference type="Proteomes" id="UP000660381">
    <property type="component" value="Unassembled WGS sequence"/>
</dbReference>
<proteinExistence type="predicted"/>
<feature type="chain" id="PRO_5045405826" description="CpcD" evidence="1">
    <location>
        <begin position="28"/>
        <end position="132"/>
    </location>
</feature>
<reference evidence="2 3" key="1">
    <citation type="journal article" date="2020" name="ISME J.">
        <title>Comparative genomics reveals insights into cyanobacterial evolution and habitat adaptation.</title>
        <authorList>
            <person name="Chen M.Y."/>
            <person name="Teng W.K."/>
            <person name="Zhao L."/>
            <person name="Hu C.X."/>
            <person name="Zhou Y.K."/>
            <person name="Han B.P."/>
            <person name="Song L.R."/>
            <person name="Shu W.S."/>
        </authorList>
    </citation>
    <scope>NUCLEOTIDE SEQUENCE [LARGE SCALE GENOMIC DNA]</scope>
    <source>
        <strain evidence="2 3">FACHB-362</strain>
    </source>
</reference>
<keyword evidence="1" id="KW-0732">Signal</keyword>
<sequence length="132" mass="14685">MLTKKFLPIAASILGMITLLSSPPASAEMVKVGENSDGTVYFLDTDTMMKRDEDFGTVIKVYAPLSKADYFSQYSLKPACGDERLFLVGSRLIYDGRVIETTKLKEETRVRNGSPFSNAMTYYCKSIGARGW</sequence>
<feature type="signal peptide" evidence="1">
    <location>
        <begin position="1"/>
        <end position="27"/>
    </location>
</feature>
<evidence type="ECO:0000313" key="2">
    <source>
        <dbReference type="EMBL" id="MBD2694848.1"/>
    </source>
</evidence>
<dbReference type="RefSeq" id="WP_190908973.1">
    <property type="nucleotide sequence ID" value="NZ_JACJTQ010000063.1"/>
</dbReference>
<protein>
    <recommendedName>
        <fullName evidence="4">CpcD</fullName>
    </recommendedName>
</protein>
<evidence type="ECO:0008006" key="4">
    <source>
        <dbReference type="Google" id="ProtNLM"/>
    </source>
</evidence>